<keyword evidence="1" id="KW-1133">Transmembrane helix</keyword>
<gene>
    <name evidence="2" type="ORF">GCM10025791_37640</name>
</gene>
<dbReference type="InterPro" id="IPR021762">
    <property type="entry name" value="DUF3325"/>
</dbReference>
<proteinExistence type="predicted"/>
<keyword evidence="1" id="KW-0812">Transmembrane</keyword>
<feature type="transmembrane region" description="Helical" evidence="1">
    <location>
        <begin position="66"/>
        <end position="85"/>
    </location>
</feature>
<evidence type="ECO:0000256" key="1">
    <source>
        <dbReference type="SAM" id="Phobius"/>
    </source>
</evidence>
<keyword evidence="1" id="KW-0472">Membrane</keyword>
<evidence type="ECO:0000313" key="2">
    <source>
        <dbReference type="EMBL" id="GAA4953163.1"/>
    </source>
</evidence>
<reference evidence="3" key="1">
    <citation type="journal article" date="2019" name="Int. J. Syst. Evol. Microbiol.">
        <title>The Global Catalogue of Microorganisms (GCM) 10K type strain sequencing project: providing services to taxonomists for standard genome sequencing and annotation.</title>
        <authorList>
            <consortium name="The Broad Institute Genomics Platform"/>
            <consortium name="The Broad Institute Genome Sequencing Center for Infectious Disease"/>
            <person name="Wu L."/>
            <person name="Ma J."/>
        </authorList>
    </citation>
    <scope>NUCLEOTIDE SEQUENCE [LARGE SCALE GENOMIC DNA]</scope>
    <source>
        <strain evidence="3">JCM 19134</strain>
    </source>
</reference>
<evidence type="ECO:0008006" key="4">
    <source>
        <dbReference type="Google" id="ProtNLM"/>
    </source>
</evidence>
<comment type="caution">
    <text evidence="2">The sequence shown here is derived from an EMBL/GenBank/DDBJ whole genome shotgun (WGS) entry which is preliminary data.</text>
</comment>
<dbReference type="Pfam" id="PF11804">
    <property type="entry name" value="DUF3325"/>
    <property type="match status" value="1"/>
</dbReference>
<dbReference type="EMBL" id="BAABLX010000029">
    <property type="protein sequence ID" value="GAA4953163.1"/>
    <property type="molecule type" value="Genomic_DNA"/>
</dbReference>
<dbReference type="Proteomes" id="UP001409585">
    <property type="component" value="Unassembled WGS sequence"/>
</dbReference>
<feature type="transmembrane region" description="Helical" evidence="1">
    <location>
        <begin position="36"/>
        <end position="54"/>
    </location>
</feature>
<sequence length="116" mass="13104">MIISFLLCSAAFLHFTLCRKAEYKRVYKGAPTPLEFWALQVLAWVFLLASLYPMVALRGAEIGTTLWFGVLTLAAMLVLWLTNYWPWALHQVWRLCPGSWFLAGLKKASKPNAGVA</sequence>
<name>A0AAV3U6R1_9ALTE</name>
<dbReference type="AlphaFoldDB" id="A0AAV3U6R1"/>
<protein>
    <recommendedName>
        <fullName evidence="4">DUF418 domain-containing protein</fullName>
    </recommendedName>
</protein>
<accession>A0AAV3U6R1</accession>
<organism evidence="2 3">
    <name type="scientific">Halioxenophilus aromaticivorans</name>
    <dbReference type="NCBI Taxonomy" id="1306992"/>
    <lineage>
        <taxon>Bacteria</taxon>
        <taxon>Pseudomonadati</taxon>
        <taxon>Pseudomonadota</taxon>
        <taxon>Gammaproteobacteria</taxon>
        <taxon>Alteromonadales</taxon>
        <taxon>Alteromonadaceae</taxon>
        <taxon>Halioxenophilus</taxon>
    </lineage>
</organism>
<dbReference type="RefSeq" id="WP_345426086.1">
    <property type="nucleotide sequence ID" value="NZ_AP031496.1"/>
</dbReference>
<keyword evidence="3" id="KW-1185">Reference proteome</keyword>
<evidence type="ECO:0000313" key="3">
    <source>
        <dbReference type="Proteomes" id="UP001409585"/>
    </source>
</evidence>